<gene>
    <name evidence="1" type="ORF">D1223_11000</name>
</gene>
<dbReference type="Pfam" id="PF17784">
    <property type="entry name" value="Sulfotransfer_4"/>
    <property type="match status" value="1"/>
</dbReference>
<dbReference type="OrthoDB" id="9806624at2"/>
<protein>
    <recommendedName>
        <fullName evidence="3">Sulfotransferase family protein</fullName>
    </recommendedName>
</protein>
<dbReference type="RefSeq" id="WP_119376480.1">
    <property type="nucleotide sequence ID" value="NZ_QWFX01000013.1"/>
</dbReference>
<dbReference type="PANTHER" id="PTHR36978">
    <property type="entry name" value="P-LOOP CONTAINING NUCLEOTIDE TRIPHOSPHATE HYDROLASE"/>
    <property type="match status" value="1"/>
</dbReference>
<accession>A0A399RBC4</accession>
<comment type="caution">
    <text evidence="1">The sequence shown here is derived from an EMBL/GenBank/DDBJ whole genome shotgun (WGS) entry which is preliminary data.</text>
</comment>
<sequence>MALKVISAGFGRTGTMSLKLALDQLGFGPCYHMDEVLKNGQAFVPLWNDVVDGKPDWETVYAGYHSAVDWPTAAYWKELADYYPDAKMILSSRSAESWYDSISQTILAVAQAPEKWPPPAVPWMTMVMKILKRSLGEAWDRESLIAVFNAHEAAVKAAFPKERLLVHSAKDGWAPLCAHLGVPVPETPYPRTNNREEFFELMKGADDM</sequence>
<proteinExistence type="predicted"/>
<dbReference type="Gene3D" id="3.40.50.300">
    <property type="entry name" value="P-loop containing nucleotide triphosphate hydrolases"/>
    <property type="match status" value="1"/>
</dbReference>
<name>A0A399RBC4_9PROT</name>
<reference evidence="1 2" key="1">
    <citation type="submission" date="2018-08" db="EMBL/GenBank/DDBJ databases">
        <title>Henriciella mobilis sp. nov., isolated from seawater.</title>
        <authorList>
            <person name="Cheng H."/>
            <person name="Wu Y.-H."/>
            <person name="Xu X.-W."/>
            <person name="Guo L.-L."/>
        </authorList>
    </citation>
    <scope>NUCLEOTIDE SEQUENCE [LARGE SCALE GENOMIC DNA]</scope>
    <source>
        <strain evidence="1 2">JN25</strain>
    </source>
</reference>
<dbReference type="PANTHER" id="PTHR36978:SF4">
    <property type="entry name" value="P-LOOP CONTAINING NUCLEOSIDE TRIPHOSPHATE HYDROLASE PROTEIN"/>
    <property type="match status" value="1"/>
</dbReference>
<dbReference type="InterPro" id="IPR027417">
    <property type="entry name" value="P-loop_NTPase"/>
</dbReference>
<dbReference type="InterPro" id="IPR040632">
    <property type="entry name" value="Sulfotransfer_4"/>
</dbReference>
<dbReference type="AlphaFoldDB" id="A0A399RBC4"/>
<keyword evidence="2" id="KW-1185">Reference proteome</keyword>
<evidence type="ECO:0000313" key="1">
    <source>
        <dbReference type="EMBL" id="RIJ27944.1"/>
    </source>
</evidence>
<evidence type="ECO:0000313" key="2">
    <source>
        <dbReference type="Proteomes" id="UP000266385"/>
    </source>
</evidence>
<dbReference type="SUPFAM" id="SSF52540">
    <property type="entry name" value="P-loop containing nucleoside triphosphate hydrolases"/>
    <property type="match status" value="1"/>
</dbReference>
<dbReference type="EMBL" id="QWFX01000013">
    <property type="protein sequence ID" value="RIJ27944.1"/>
    <property type="molecule type" value="Genomic_DNA"/>
</dbReference>
<evidence type="ECO:0008006" key="3">
    <source>
        <dbReference type="Google" id="ProtNLM"/>
    </source>
</evidence>
<organism evidence="1 2">
    <name type="scientific">Henriciella mobilis</name>
    <dbReference type="NCBI Taxonomy" id="2305467"/>
    <lineage>
        <taxon>Bacteria</taxon>
        <taxon>Pseudomonadati</taxon>
        <taxon>Pseudomonadota</taxon>
        <taxon>Alphaproteobacteria</taxon>
        <taxon>Hyphomonadales</taxon>
        <taxon>Hyphomonadaceae</taxon>
        <taxon>Henriciella</taxon>
    </lineage>
</organism>
<dbReference type="Proteomes" id="UP000266385">
    <property type="component" value="Unassembled WGS sequence"/>
</dbReference>